<dbReference type="KEGG" id="hje:HacjB3_03980"/>
<dbReference type="Pfam" id="PF23921">
    <property type="entry name" value="DUF7260"/>
    <property type="match status" value="1"/>
</dbReference>
<dbReference type="EMBL" id="AOHV01000040">
    <property type="protein sequence ID" value="ELY34631.1"/>
    <property type="molecule type" value="Genomic_DNA"/>
</dbReference>
<dbReference type="RefSeq" id="WP_008417830.1">
    <property type="nucleotide sequence ID" value="NC_014297.1"/>
</dbReference>
<protein>
    <recommendedName>
        <fullName evidence="1">DUF7260 domain-containing protein</fullName>
    </recommendedName>
</protein>
<dbReference type="OrthoDB" id="213880at2157"/>
<evidence type="ECO:0000313" key="5">
    <source>
        <dbReference type="Proteomes" id="UP000011645"/>
    </source>
</evidence>
<dbReference type="STRING" id="795797.HacjB3_03980"/>
<organism evidence="2 4">
    <name type="scientific">Halalkalicoccus jeotgali (strain DSM 18796 / CECT 7217 / JCM 14584 / KCTC 4019 / B3)</name>
    <dbReference type="NCBI Taxonomy" id="795797"/>
    <lineage>
        <taxon>Archaea</taxon>
        <taxon>Methanobacteriati</taxon>
        <taxon>Methanobacteriota</taxon>
        <taxon>Stenosarchaea group</taxon>
        <taxon>Halobacteria</taxon>
        <taxon>Halobacteriales</taxon>
        <taxon>Halococcaceae</taxon>
        <taxon>Halalkalicoccus</taxon>
    </lineage>
</organism>
<feature type="domain" description="DUF7260" evidence="1">
    <location>
        <begin position="3"/>
        <end position="233"/>
    </location>
</feature>
<dbReference type="InterPro" id="IPR055684">
    <property type="entry name" value="DUF7260"/>
</dbReference>
<dbReference type="PATRIC" id="fig|795797.18.peg.801"/>
<evidence type="ECO:0000259" key="1">
    <source>
        <dbReference type="Pfam" id="PF23921"/>
    </source>
</evidence>
<evidence type="ECO:0000313" key="2">
    <source>
        <dbReference type="EMBL" id="ADJ14187.1"/>
    </source>
</evidence>
<dbReference type="Proteomes" id="UP000000390">
    <property type="component" value="Chromosome"/>
</dbReference>
<reference evidence="3 5" key="2">
    <citation type="journal article" date="2014" name="PLoS Genet.">
        <title>Phylogenetically driven sequencing of extremely halophilic archaea reveals strategies for static and dynamic osmo-response.</title>
        <authorList>
            <person name="Becker E.A."/>
            <person name="Seitzer P.M."/>
            <person name="Tritt A."/>
            <person name="Larsen D."/>
            <person name="Krusor M."/>
            <person name="Yao A.I."/>
            <person name="Wu D."/>
            <person name="Madern D."/>
            <person name="Eisen J.A."/>
            <person name="Darling A.E."/>
            <person name="Facciotti M.T."/>
        </authorList>
    </citation>
    <scope>NUCLEOTIDE SEQUENCE [LARGE SCALE GENOMIC DNA]</scope>
    <source>
        <strain evidence="3">B3</strain>
        <strain evidence="5">DSM 18796 / CECT 7217 / JCM 14584 / KCTC 4019 / B3</strain>
    </source>
</reference>
<gene>
    <name evidence="2" type="ordered locus">HacjB3_03980</name>
    <name evidence="3" type="ORF">C497_15313</name>
</gene>
<dbReference type="eggNOG" id="arCOG06167">
    <property type="taxonomic scope" value="Archaea"/>
</dbReference>
<evidence type="ECO:0000313" key="4">
    <source>
        <dbReference type="Proteomes" id="UP000000390"/>
    </source>
</evidence>
<proteinExistence type="predicted"/>
<dbReference type="AlphaFoldDB" id="D8J874"/>
<dbReference type="EMBL" id="CP002062">
    <property type="protein sequence ID" value="ADJ14187.1"/>
    <property type="molecule type" value="Genomic_DNA"/>
</dbReference>
<accession>D8J874</accession>
<dbReference type="HOGENOM" id="CLU_076271_1_0_2"/>
<name>D8J874_HALJB</name>
<evidence type="ECO:0000313" key="3">
    <source>
        <dbReference type="EMBL" id="ELY34631.1"/>
    </source>
</evidence>
<dbReference type="Proteomes" id="UP000011645">
    <property type="component" value="Unassembled WGS sequence"/>
</dbReference>
<dbReference type="GeneID" id="9418595"/>
<keyword evidence="5" id="KW-1185">Reference proteome</keyword>
<reference evidence="2 4" key="1">
    <citation type="journal article" date="2010" name="J. Bacteriol.">
        <title>Complete genome sequence of Halalkalicoccus jeotgali B3(T), an extremely halophilic archaeon.</title>
        <authorList>
            <person name="Roh S.W."/>
            <person name="Nam Y.D."/>
            <person name="Nam S.H."/>
            <person name="Choi S.H."/>
            <person name="Park H.S."/>
            <person name="Bae J.W."/>
        </authorList>
    </citation>
    <scope>NUCLEOTIDE SEQUENCE [LARGE SCALE GENOMIC DNA]</scope>
    <source>
        <strain evidence="2">B3</strain>
        <strain evidence="4">DSM 18796 / CECT 7217 / JCM 14584 / KCTC 4019 / B3</strain>
    </source>
</reference>
<sequence>MRTHIEGARERVAREREAVSEKRAAYDRFRTRIESVSPRAAIADGGDTLVSSAGRTGARPIREAFAETVAPTCEDRATMELLGAELGEEIATALATGGVSPPLYRAIGTEVDRRRAELAAMDGALEAEADSLRRARGVVEPVREWMIEENETALSAYGFEGLRERHARLGAFRADCEGLLADRQTDLGRTTGAQGRAGVRQRDLASYLYEGLPIDHPVLVTAVRLEELCRECQRTVRDHLVRRV</sequence>